<keyword evidence="6" id="KW-0472">Membrane</keyword>
<keyword evidence="3" id="KW-0378">Hydrolase</keyword>
<dbReference type="Gene3D" id="3.40.395.10">
    <property type="entry name" value="Adenoviral Proteinase, Chain A"/>
    <property type="match status" value="1"/>
</dbReference>
<dbReference type="Pfam" id="PF02902">
    <property type="entry name" value="Peptidase_C48"/>
    <property type="match status" value="1"/>
</dbReference>
<feature type="region of interest" description="Disordered" evidence="5">
    <location>
        <begin position="231"/>
        <end position="332"/>
    </location>
</feature>
<keyword evidence="4" id="KW-0788">Thiol protease</keyword>
<evidence type="ECO:0000256" key="2">
    <source>
        <dbReference type="ARBA" id="ARBA00022670"/>
    </source>
</evidence>
<feature type="region of interest" description="Disordered" evidence="5">
    <location>
        <begin position="46"/>
        <end position="78"/>
    </location>
</feature>
<dbReference type="Proteomes" id="UP000034947">
    <property type="component" value="Unassembled WGS sequence"/>
</dbReference>
<dbReference type="GO" id="GO:0006508">
    <property type="term" value="P:proteolysis"/>
    <property type="evidence" value="ECO:0007669"/>
    <property type="project" value="UniProtKB-KW"/>
</dbReference>
<dbReference type="GO" id="GO:0005634">
    <property type="term" value="C:nucleus"/>
    <property type="evidence" value="ECO:0007669"/>
    <property type="project" value="TreeGrafter"/>
</dbReference>
<feature type="compositionally biased region" description="Low complexity" evidence="5">
    <location>
        <begin position="267"/>
        <end position="281"/>
    </location>
</feature>
<comment type="similarity">
    <text evidence="1">Belongs to the peptidase C48 family.</text>
</comment>
<organism evidence="8 9">
    <name type="scientific">Aspergillus ochraceoroseus</name>
    <dbReference type="NCBI Taxonomy" id="138278"/>
    <lineage>
        <taxon>Eukaryota</taxon>
        <taxon>Fungi</taxon>
        <taxon>Dikarya</taxon>
        <taxon>Ascomycota</taxon>
        <taxon>Pezizomycotina</taxon>
        <taxon>Eurotiomycetes</taxon>
        <taxon>Eurotiomycetidae</taxon>
        <taxon>Eurotiales</taxon>
        <taxon>Aspergillaceae</taxon>
        <taxon>Aspergillus</taxon>
        <taxon>Aspergillus subgen. Nidulantes</taxon>
    </lineage>
</organism>
<keyword evidence="9" id="KW-1185">Reference proteome</keyword>
<sequence>MARDCDLICFVSSPPTAYSFIVTLLLIVLFCFPTFFRTSSPTRKFPQYPDSRADFSPNTPVKPPRRTRQEQRVMADRSSAEQLEMEDVVMMDASVLSTDDSRLGFGDGVFDPMEISTPSPAAHSSQATQTIGFCGAEKALPDSYPTFIPPGQRAAPLYIRLGGNSSLGSHIRAPVMRPRTRFSFSPKSRSREQSIKPVHPRLADLQPYQKPRRYNSYNCFSFAHNSQGFNSLPGRQAPSFVQAPTTRDSSFSSIDTQKSTDDGKANSFDSATSISTSYSSSSRKRSTDDDQNDQLSSTSDTGSRLFSKYRRVSDEGSGLPSGPPETSDTAGQARPLDERTLLSASGQPKFQSTTSSTPIVSPTSLSPRPRESPVPTYPNPSQDSVPGCWPGVSYPIESSSPPAQDHTERALMPGALLPPNSSHITKNKGDDKDICIDEQPLNSTWRTYWSSLYDTITTAVKSTVSLADSIQQRVFGIFEKKAPSTRRSSPAAKHSPVRANIRALPTEQRRRLKDHQWRKDRGYPTVEDYPFPELSFDGPYFPKSPEPAVKVEPQVVPSEAGPVEPTDAFHQPRKSVSRVEASIRRQLFSMAKAPNRSEPTSGVRKVSRVDPVSPQLKRRMLLRTRTRDPERARRERALLQALRTGNFDAFNEIQKGPAIPKVPETDQPLTTRSKPRPKVRFQEPLIAEPVHEEHSMIVTELAPHLHPSNLQVDHLPKSGDNIVDEASLEQKENIPPLPGLDVEFVSEAVRQDLVEPPVDPWLQPQEFPLGRPVSAVSLFYPISKPLPPGRTKSLYADIWRKIEEEEKLKLRPIRIRPEGPAVRPLTPKWEARVDEVKAMPNHRKIATTLSGDPLTRKDLATCFTPGAWLNDEVINSYLALIIDYLRRTNGNAGRHDKPKFHAFNSFFFSNLRDKGYESVRRWASRAKIGGEALLNVDTVFVPVHNSSHWTLIIVKPSDRTIENFDSLGSLSRRHVAIVKTWLRGELGSHYVDEEWTVLPSISPQQDNGSDCGVFLLSTAKAVAIDIEPMSYGAKDTRLLRKKIVAELMNGGLDGDFDPTDEKGDVLL</sequence>
<reference evidence="8 9" key="1">
    <citation type="submission" date="2015-02" db="EMBL/GenBank/DDBJ databases">
        <title>Draft Genome Sequences of Two Closely-Related Aflatoxigenic Aspergillus Species Obtained from the Cote d'Ivoire.</title>
        <authorList>
            <person name="Moore G.G."/>
            <person name="Beltz S.B."/>
            <person name="Mack B.M."/>
        </authorList>
    </citation>
    <scope>NUCLEOTIDE SEQUENCE [LARGE SCALE GENOMIC DNA]</scope>
    <source>
        <strain evidence="8 9">SRRC1432</strain>
    </source>
</reference>
<dbReference type="GO" id="GO:0016929">
    <property type="term" value="F:deSUMOylase activity"/>
    <property type="evidence" value="ECO:0007669"/>
    <property type="project" value="TreeGrafter"/>
</dbReference>
<keyword evidence="2" id="KW-0645">Protease</keyword>
<accession>A0A0F8UAM1</accession>
<dbReference type="GO" id="GO:0016926">
    <property type="term" value="P:protein desumoylation"/>
    <property type="evidence" value="ECO:0007669"/>
    <property type="project" value="TreeGrafter"/>
</dbReference>
<keyword evidence="6" id="KW-1133">Transmembrane helix</keyword>
<dbReference type="OrthoDB" id="1939479at2759"/>
<dbReference type="PANTHER" id="PTHR12606:SF141">
    <property type="entry name" value="GH15225P-RELATED"/>
    <property type="match status" value="1"/>
</dbReference>
<feature type="compositionally biased region" description="Basic and acidic residues" evidence="5">
    <location>
        <begin position="67"/>
        <end position="78"/>
    </location>
</feature>
<dbReference type="InterPro" id="IPR003653">
    <property type="entry name" value="Peptidase_C48_C"/>
</dbReference>
<name>A0A0F8UAM1_9EURO</name>
<proteinExistence type="inferred from homology"/>
<evidence type="ECO:0000256" key="1">
    <source>
        <dbReference type="ARBA" id="ARBA00005234"/>
    </source>
</evidence>
<feature type="domain" description="Ubiquitin-like protease family profile" evidence="7">
    <location>
        <begin position="852"/>
        <end position="1022"/>
    </location>
</feature>
<evidence type="ECO:0000256" key="4">
    <source>
        <dbReference type="ARBA" id="ARBA00022807"/>
    </source>
</evidence>
<evidence type="ECO:0000256" key="3">
    <source>
        <dbReference type="ARBA" id="ARBA00022801"/>
    </source>
</evidence>
<feature type="compositionally biased region" description="Low complexity" evidence="5">
    <location>
        <begin position="352"/>
        <end position="367"/>
    </location>
</feature>
<feature type="region of interest" description="Disordered" evidence="5">
    <location>
        <begin position="592"/>
        <end position="611"/>
    </location>
</feature>
<evidence type="ECO:0000259" key="7">
    <source>
        <dbReference type="PROSITE" id="PS50600"/>
    </source>
</evidence>
<dbReference type="PROSITE" id="PS50600">
    <property type="entry name" value="ULP_PROTEASE"/>
    <property type="match status" value="1"/>
</dbReference>
<feature type="region of interest" description="Disordered" evidence="5">
    <location>
        <begin position="178"/>
        <end position="207"/>
    </location>
</feature>
<dbReference type="FunFam" id="3.40.395.10:FF:000014">
    <property type="entry name" value="Ulp1 protease family protein"/>
    <property type="match status" value="1"/>
</dbReference>
<feature type="compositionally biased region" description="Polar residues" evidence="5">
    <location>
        <begin position="242"/>
        <end position="257"/>
    </location>
</feature>
<evidence type="ECO:0000256" key="5">
    <source>
        <dbReference type="SAM" id="MobiDB-lite"/>
    </source>
</evidence>
<dbReference type="EMBL" id="JYKN01002337">
    <property type="protein sequence ID" value="KKK16789.1"/>
    <property type="molecule type" value="Genomic_DNA"/>
</dbReference>
<evidence type="ECO:0000256" key="6">
    <source>
        <dbReference type="SAM" id="Phobius"/>
    </source>
</evidence>
<protein>
    <recommendedName>
        <fullName evidence="7">Ubiquitin-like protease family profile domain-containing protein</fullName>
    </recommendedName>
</protein>
<feature type="region of interest" description="Disordered" evidence="5">
    <location>
        <begin position="482"/>
        <end position="503"/>
    </location>
</feature>
<feature type="compositionally biased region" description="Polar residues" evidence="5">
    <location>
        <begin position="293"/>
        <end position="304"/>
    </location>
</feature>
<gene>
    <name evidence="8" type="ORF">AOCH_005534</name>
</gene>
<dbReference type="SUPFAM" id="SSF54001">
    <property type="entry name" value="Cysteine proteinases"/>
    <property type="match status" value="1"/>
</dbReference>
<dbReference type="AlphaFoldDB" id="A0A0F8UAM1"/>
<keyword evidence="6" id="KW-0812">Transmembrane</keyword>
<evidence type="ECO:0000313" key="8">
    <source>
        <dbReference type="EMBL" id="KKK16789.1"/>
    </source>
</evidence>
<feature type="region of interest" description="Disordered" evidence="5">
    <location>
        <begin position="558"/>
        <end position="578"/>
    </location>
</feature>
<feature type="region of interest" description="Disordered" evidence="5">
    <location>
        <begin position="344"/>
        <end position="390"/>
    </location>
</feature>
<evidence type="ECO:0000313" key="9">
    <source>
        <dbReference type="Proteomes" id="UP000034947"/>
    </source>
</evidence>
<comment type="caution">
    <text evidence="8">The sequence shown here is derived from an EMBL/GenBank/DDBJ whole genome shotgun (WGS) entry which is preliminary data.</text>
</comment>
<feature type="transmembrane region" description="Helical" evidence="6">
    <location>
        <begin position="17"/>
        <end position="36"/>
    </location>
</feature>
<dbReference type="PANTHER" id="PTHR12606">
    <property type="entry name" value="SENTRIN/SUMO-SPECIFIC PROTEASE"/>
    <property type="match status" value="1"/>
</dbReference>
<dbReference type="InterPro" id="IPR038765">
    <property type="entry name" value="Papain-like_cys_pep_sf"/>
</dbReference>
<dbReference type="VEuPathDB" id="FungiDB:P175DRAFT_0500139"/>